<keyword evidence="3" id="KW-1185">Reference proteome</keyword>
<sequence>MIRKIVDYQKLNEDILNLLVDKDHYGLEDDDIISFRNANNELIEAVEVRTDDTIYLVKVGMKLVRAMEEHEDDDDLDDDNSTNDSVDIDTLNGEGLD</sequence>
<dbReference type="Proteomes" id="UP001143545">
    <property type="component" value="Unassembled WGS sequence"/>
</dbReference>
<accession>A0A9W6B717</accession>
<organism evidence="2 3">
    <name type="scientific">Neptunitalea chrysea</name>
    <dbReference type="NCBI Taxonomy" id="1647581"/>
    <lineage>
        <taxon>Bacteria</taxon>
        <taxon>Pseudomonadati</taxon>
        <taxon>Bacteroidota</taxon>
        <taxon>Flavobacteriia</taxon>
        <taxon>Flavobacteriales</taxon>
        <taxon>Flavobacteriaceae</taxon>
        <taxon>Neptunitalea</taxon>
    </lineage>
</organism>
<dbReference type="AlphaFoldDB" id="A0A9W6B717"/>
<evidence type="ECO:0000313" key="3">
    <source>
        <dbReference type="Proteomes" id="UP001143545"/>
    </source>
</evidence>
<feature type="region of interest" description="Disordered" evidence="1">
    <location>
        <begin position="69"/>
        <end position="97"/>
    </location>
</feature>
<evidence type="ECO:0000313" key="2">
    <source>
        <dbReference type="EMBL" id="GLB53793.1"/>
    </source>
</evidence>
<dbReference type="EMBL" id="BRVP01000024">
    <property type="protein sequence ID" value="GLB53793.1"/>
    <property type="molecule type" value="Genomic_DNA"/>
</dbReference>
<reference evidence="2" key="1">
    <citation type="submission" date="2022-07" db="EMBL/GenBank/DDBJ databases">
        <title>Taxonomy of Novel Oxalotrophic and Methylotrophic Bacteria.</title>
        <authorList>
            <person name="Sahin N."/>
            <person name="Tani A."/>
        </authorList>
    </citation>
    <scope>NUCLEOTIDE SEQUENCE</scope>
    <source>
        <strain evidence="2">AM327</strain>
    </source>
</reference>
<dbReference type="RefSeq" id="WP_281756010.1">
    <property type="nucleotide sequence ID" value="NZ_BRVP01000024.1"/>
</dbReference>
<proteinExistence type="predicted"/>
<gene>
    <name evidence="2" type="ORF">NBRC110019_28340</name>
</gene>
<comment type="caution">
    <text evidence="2">The sequence shown here is derived from an EMBL/GenBank/DDBJ whole genome shotgun (WGS) entry which is preliminary data.</text>
</comment>
<evidence type="ECO:0000256" key="1">
    <source>
        <dbReference type="SAM" id="MobiDB-lite"/>
    </source>
</evidence>
<feature type="compositionally biased region" description="Acidic residues" evidence="1">
    <location>
        <begin position="69"/>
        <end position="81"/>
    </location>
</feature>
<name>A0A9W6B717_9FLAO</name>
<protein>
    <submittedName>
        <fullName evidence="2">Uncharacterized protein</fullName>
    </submittedName>
</protein>